<name>A0A840D9J9_9BACE</name>
<protein>
    <submittedName>
        <fullName evidence="1">Uncharacterized protein</fullName>
    </submittedName>
</protein>
<dbReference type="EMBL" id="JACIER010000023">
    <property type="protein sequence ID" value="MBB4046114.1"/>
    <property type="molecule type" value="Genomic_DNA"/>
</dbReference>
<sequence>MTILSVSSVSDMSECSSSYKGLYTSVQSKIVFLIANSSCCKSLATGWWLMLEAVNYLTVIPWRQRYDFNSGILISPK</sequence>
<gene>
    <name evidence="1" type="ORF">GGR06_003942</name>
</gene>
<evidence type="ECO:0000313" key="2">
    <source>
        <dbReference type="Proteomes" id="UP000560658"/>
    </source>
</evidence>
<dbReference type="AlphaFoldDB" id="A0A840D9J9"/>
<accession>A0A840D9J9</accession>
<keyword evidence="2" id="KW-1185">Reference proteome</keyword>
<dbReference type="Proteomes" id="UP000560658">
    <property type="component" value="Unassembled WGS sequence"/>
</dbReference>
<organism evidence="1 2">
    <name type="scientific">Bacteroides reticulotermitis</name>
    <dbReference type="NCBI Taxonomy" id="1133319"/>
    <lineage>
        <taxon>Bacteria</taxon>
        <taxon>Pseudomonadati</taxon>
        <taxon>Bacteroidota</taxon>
        <taxon>Bacteroidia</taxon>
        <taxon>Bacteroidales</taxon>
        <taxon>Bacteroidaceae</taxon>
        <taxon>Bacteroides</taxon>
    </lineage>
</organism>
<proteinExistence type="predicted"/>
<evidence type="ECO:0000313" key="1">
    <source>
        <dbReference type="EMBL" id="MBB4046114.1"/>
    </source>
</evidence>
<reference evidence="1" key="1">
    <citation type="submission" date="2020-08" db="EMBL/GenBank/DDBJ databases">
        <title>Genomic Encyclopedia of Type Strains, Phase IV (KMG-IV): sequencing the most valuable type-strain genomes for metagenomic binning, comparative biology and taxonomic classification.</title>
        <authorList>
            <person name="Goeker M."/>
        </authorList>
    </citation>
    <scope>NUCLEOTIDE SEQUENCE [LARGE SCALE GENOMIC DNA]</scope>
    <source>
        <strain evidence="1">DSM 105720</strain>
    </source>
</reference>
<comment type="caution">
    <text evidence="1">The sequence shown here is derived from an EMBL/GenBank/DDBJ whole genome shotgun (WGS) entry which is preliminary data.</text>
</comment>